<accession>A0A1W1HC22</accession>
<evidence type="ECO:0000313" key="1">
    <source>
        <dbReference type="EMBL" id="SLM29935.1"/>
    </source>
</evidence>
<keyword evidence="2" id="KW-1185">Reference proteome</keyword>
<organism evidence="1 2">
    <name type="scientific">Desulfamplus magnetovallimortis</name>
    <dbReference type="NCBI Taxonomy" id="1246637"/>
    <lineage>
        <taxon>Bacteria</taxon>
        <taxon>Pseudomonadati</taxon>
        <taxon>Thermodesulfobacteriota</taxon>
        <taxon>Desulfobacteria</taxon>
        <taxon>Desulfobacterales</taxon>
        <taxon>Desulfobacteraceae</taxon>
        <taxon>Desulfamplus</taxon>
    </lineage>
</organism>
<proteinExistence type="predicted"/>
<dbReference type="AlphaFoldDB" id="A0A1W1HC22"/>
<evidence type="ECO:0000313" key="2">
    <source>
        <dbReference type="Proteomes" id="UP000191931"/>
    </source>
</evidence>
<sequence>MTKIIFLISVITFLFLCEPFADENIHNILSDLSSPERLEWNDFKTREIEKLKLKNKISLLKKIHFDLKNELIKLKQEVYFKNSEHDKITKENIELRKETNVFLTELSIKEYEIDNIRKEILEEDIKFGRVRCDKFEIHAELDNNNSTISISINTDLPKSTLVNITINRMFVNAEDNQKYAIDYFAKKVTVSEWEKTRSITLDQKKWENQFKSQIINYRLEGKKKDIDNLKFFNVTDIDNYVNIYTEVSMDQSDERFGNRNKNLVGQLVTTSEESKTVRNITKAYHTIDANKLINTQPPLYKHNEPKSQREAPLFDCYYIGYKYGRCATLLTKGKNCDLESDKMLTIPVSCRGQESTERGISAGVFSAWYSFPD</sequence>
<dbReference type="RefSeq" id="WP_080807102.1">
    <property type="nucleotide sequence ID" value="NZ_LT828556.1"/>
</dbReference>
<name>A0A1W1HC22_9BACT</name>
<dbReference type="Proteomes" id="UP000191931">
    <property type="component" value="Unassembled WGS sequence"/>
</dbReference>
<protein>
    <submittedName>
        <fullName evidence="1">Uncharacterized protein</fullName>
    </submittedName>
</protein>
<reference evidence="1 2" key="1">
    <citation type="submission" date="2017-03" db="EMBL/GenBank/DDBJ databases">
        <authorList>
            <person name="Afonso C.L."/>
            <person name="Miller P.J."/>
            <person name="Scott M.A."/>
            <person name="Spackman E."/>
            <person name="Goraichik I."/>
            <person name="Dimitrov K.M."/>
            <person name="Suarez D.L."/>
            <person name="Swayne D.E."/>
        </authorList>
    </citation>
    <scope>NUCLEOTIDE SEQUENCE [LARGE SCALE GENOMIC DNA]</scope>
    <source>
        <strain evidence="1">PRJEB14757</strain>
    </source>
</reference>
<gene>
    <name evidence="1" type="ORF">MTBBW1_2030025</name>
</gene>
<dbReference type="EMBL" id="FWEV01000117">
    <property type="protein sequence ID" value="SLM29935.1"/>
    <property type="molecule type" value="Genomic_DNA"/>
</dbReference>
<dbReference type="STRING" id="1246637.MTBBW1_2030025"/>
<dbReference type="OrthoDB" id="7023276at2"/>